<protein>
    <submittedName>
        <fullName evidence="2">Uncharacterized protein</fullName>
    </submittedName>
</protein>
<gene>
    <name evidence="2" type="ORF">niasHT_010250</name>
</gene>
<dbReference type="Proteomes" id="UP001620626">
    <property type="component" value="Unassembled WGS sequence"/>
</dbReference>
<comment type="caution">
    <text evidence="2">The sequence shown here is derived from an EMBL/GenBank/DDBJ whole genome shotgun (WGS) entry which is preliminary data.</text>
</comment>
<dbReference type="EMBL" id="JBICBT010000311">
    <property type="protein sequence ID" value="KAL3117692.1"/>
    <property type="molecule type" value="Genomic_DNA"/>
</dbReference>
<keyword evidence="3" id="KW-1185">Reference proteome</keyword>
<evidence type="ECO:0000313" key="3">
    <source>
        <dbReference type="Proteomes" id="UP001620626"/>
    </source>
</evidence>
<name>A0ABD2LR26_9BILA</name>
<reference evidence="2 3" key="1">
    <citation type="submission" date="2024-10" db="EMBL/GenBank/DDBJ databases">
        <authorList>
            <person name="Kim D."/>
        </authorList>
    </citation>
    <scope>NUCLEOTIDE SEQUENCE [LARGE SCALE GENOMIC DNA]</scope>
    <source>
        <strain evidence="2">BH-2024</strain>
    </source>
</reference>
<organism evidence="2 3">
    <name type="scientific">Heterodera trifolii</name>
    <dbReference type="NCBI Taxonomy" id="157864"/>
    <lineage>
        <taxon>Eukaryota</taxon>
        <taxon>Metazoa</taxon>
        <taxon>Ecdysozoa</taxon>
        <taxon>Nematoda</taxon>
        <taxon>Chromadorea</taxon>
        <taxon>Rhabditida</taxon>
        <taxon>Tylenchina</taxon>
        <taxon>Tylenchomorpha</taxon>
        <taxon>Tylenchoidea</taxon>
        <taxon>Heteroderidae</taxon>
        <taxon>Heteroderinae</taxon>
        <taxon>Heterodera</taxon>
    </lineage>
</organism>
<evidence type="ECO:0000313" key="2">
    <source>
        <dbReference type="EMBL" id="KAL3117692.1"/>
    </source>
</evidence>
<feature type="region of interest" description="Disordered" evidence="1">
    <location>
        <begin position="1"/>
        <end position="28"/>
    </location>
</feature>
<sequence length="231" mass="25849">MTIRRRQFLDGSGDDDEPKRIYDPLPTYPIPKLSAIVCSSASNVGTSAASNPPIRPLAQHRPWSPISHRPLLSRRSRSPLPRPASHEKSPQPASSIAAIFLLFAQNPPAPPPLRHRRLFILTLLFPRLAQTLPRNLAHHRRPVTLSQQPLPCQPSLPPLQPCRHCSPPRPPYPSHLHSSLSADLHQSLWRLRYRAHNTAALLANAQMDIATRAGRNPAMGNWLDKVRAQLQ</sequence>
<proteinExistence type="predicted"/>
<feature type="region of interest" description="Disordered" evidence="1">
    <location>
        <begin position="43"/>
        <end position="90"/>
    </location>
</feature>
<accession>A0ABD2LR26</accession>
<dbReference type="AlphaFoldDB" id="A0ABD2LR26"/>
<evidence type="ECO:0000256" key="1">
    <source>
        <dbReference type="SAM" id="MobiDB-lite"/>
    </source>
</evidence>